<feature type="region of interest" description="Disordered" evidence="7">
    <location>
        <begin position="120"/>
        <end position="145"/>
    </location>
</feature>
<evidence type="ECO:0000313" key="10">
    <source>
        <dbReference type="EMBL" id="GAA4789352.1"/>
    </source>
</evidence>
<feature type="transmembrane region" description="Helical" evidence="8">
    <location>
        <begin position="236"/>
        <end position="256"/>
    </location>
</feature>
<keyword evidence="11" id="KW-1185">Reference proteome</keyword>
<evidence type="ECO:0000313" key="11">
    <source>
        <dbReference type="Proteomes" id="UP001501147"/>
    </source>
</evidence>
<comment type="subcellular location">
    <subcellularLocation>
        <location evidence="1">Cell membrane</location>
        <topology evidence="1">Multi-pass membrane protein</topology>
    </subcellularLocation>
</comment>
<dbReference type="PROSITE" id="PS50156">
    <property type="entry name" value="SSD"/>
    <property type="match status" value="1"/>
</dbReference>
<sequence>MPSQAPPAPAPPDHPHRTGLLRRTGEWCARHAVVVLVLWVVALAAAQGLDRAFGGSYSDNFALPGTQSQEGLDVLRAHEPAAGGYSAQIVLNDADKPLTDSASPITESVGDLEKLPHVLAVQDPLPPPGSQPPSQPAGTPDVGPLSTDGKTAYITIRFDTQPSTLGSSYLDGVDEAVAPMRSAGVTVEYGGTLGELARPQPDDRLSEAIGFGVAILVLLIGFGSVIAAVLPLLSALVAVVCGLGLLGLLAAATTFATVSPTLATMIGLGVGIDYALFLITRHRQNLMHGMDPVTAAGTAAATSGRAVLVSGTTVVIALSGLWVSGLAFIGKLGLAAAVTVVTAVLGALTLVPALLGLMGRTLDRYHVRKPVAETDAGPGEQATGTWHRYAQRVERRPWWYLGGGIAVLAVLAIPLFSIQLGHIGDGADPKSFTDRRAYDLMSAAFGPGSNGPLTLVVDQTDVPASDRSELATKLQDALKDVPDALTITTPRPTSDQDVLIATAYSVAAPQDERTTQLTNHLSDDVLPGAVEGTAASTYVTGSTAAQVDFLDIVSSRLPLIIAVVVGLAFLVILTVFRGVLVAVKAAVLNVLSIAASYGVLVAVFQWGWGGPALGVSGKVPIESYVPMMMFAIVFGLSMDYEIFLLSRVHEAWLRTGEAKASVAHALEITARVITCAALIMVSVFAAFLISDNIVVKMLGLGLAASVLIDATVVRLLLVPAAMTLLGKSAWWTPRWLDRILPHVDPEGDATAGAARPGSRP</sequence>
<name>A0ABP9B394_9ACTN</name>
<reference evidence="11" key="1">
    <citation type="journal article" date="2019" name="Int. J. Syst. Evol. Microbiol.">
        <title>The Global Catalogue of Microorganisms (GCM) 10K type strain sequencing project: providing services to taxonomists for standard genome sequencing and annotation.</title>
        <authorList>
            <consortium name="The Broad Institute Genomics Platform"/>
            <consortium name="The Broad Institute Genome Sequencing Center for Infectious Disease"/>
            <person name="Wu L."/>
            <person name="Ma J."/>
        </authorList>
    </citation>
    <scope>NUCLEOTIDE SEQUENCE [LARGE SCALE GENOMIC DNA]</scope>
    <source>
        <strain evidence="11">JCM 18324</strain>
    </source>
</reference>
<evidence type="ECO:0000256" key="6">
    <source>
        <dbReference type="ARBA" id="ARBA00023136"/>
    </source>
</evidence>
<feature type="transmembrane region" description="Helical" evidence="8">
    <location>
        <begin position="262"/>
        <end position="280"/>
    </location>
</feature>
<evidence type="ECO:0000256" key="7">
    <source>
        <dbReference type="SAM" id="MobiDB-lite"/>
    </source>
</evidence>
<keyword evidence="6 8" id="KW-0472">Membrane</keyword>
<dbReference type="InterPro" id="IPR004869">
    <property type="entry name" value="MMPL_dom"/>
</dbReference>
<dbReference type="EMBL" id="BAABJV010000014">
    <property type="protein sequence ID" value="GAA4789352.1"/>
    <property type="molecule type" value="Genomic_DNA"/>
</dbReference>
<accession>A0ABP9B394</accession>
<dbReference type="RefSeq" id="WP_345615331.1">
    <property type="nucleotide sequence ID" value="NZ_BAABJV010000014.1"/>
</dbReference>
<dbReference type="Gene3D" id="1.20.1640.10">
    <property type="entry name" value="Multidrug efflux transporter AcrB transmembrane domain"/>
    <property type="match status" value="2"/>
</dbReference>
<evidence type="ECO:0000256" key="4">
    <source>
        <dbReference type="ARBA" id="ARBA00022692"/>
    </source>
</evidence>
<feature type="transmembrane region" description="Helical" evidence="8">
    <location>
        <begin position="306"/>
        <end position="329"/>
    </location>
</feature>
<organism evidence="10 11">
    <name type="scientific">Streptomyces sanyensis</name>
    <dbReference type="NCBI Taxonomy" id="568869"/>
    <lineage>
        <taxon>Bacteria</taxon>
        <taxon>Bacillati</taxon>
        <taxon>Actinomycetota</taxon>
        <taxon>Actinomycetes</taxon>
        <taxon>Kitasatosporales</taxon>
        <taxon>Streptomycetaceae</taxon>
        <taxon>Streptomyces</taxon>
    </lineage>
</organism>
<dbReference type="PANTHER" id="PTHR33406:SF11">
    <property type="entry name" value="MEMBRANE PROTEIN SCO6666-RELATED"/>
    <property type="match status" value="1"/>
</dbReference>
<protein>
    <submittedName>
        <fullName evidence="10">MMPL family transporter</fullName>
    </submittedName>
</protein>
<keyword evidence="3" id="KW-1003">Cell membrane</keyword>
<evidence type="ECO:0000256" key="3">
    <source>
        <dbReference type="ARBA" id="ARBA00022475"/>
    </source>
</evidence>
<feature type="transmembrane region" description="Helical" evidence="8">
    <location>
        <begin position="27"/>
        <end position="49"/>
    </location>
</feature>
<dbReference type="SUPFAM" id="SSF82866">
    <property type="entry name" value="Multidrug efflux transporter AcrB transmembrane domain"/>
    <property type="match status" value="2"/>
</dbReference>
<evidence type="ECO:0000256" key="8">
    <source>
        <dbReference type="SAM" id="Phobius"/>
    </source>
</evidence>
<proteinExistence type="inferred from homology"/>
<dbReference type="Proteomes" id="UP001501147">
    <property type="component" value="Unassembled WGS sequence"/>
</dbReference>
<evidence type="ECO:0000256" key="1">
    <source>
        <dbReference type="ARBA" id="ARBA00004651"/>
    </source>
</evidence>
<comment type="caution">
    <text evidence="10">The sequence shown here is derived from an EMBL/GenBank/DDBJ whole genome shotgun (WGS) entry which is preliminary data.</text>
</comment>
<evidence type="ECO:0000256" key="2">
    <source>
        <dbReference type="ARBA" id="ARBA00010157"/>
    </source>
</evidence>
<feature type="domain" description="SSD" evidence="9">
    <location>
        <begin position="228"/>
        <end position="357"/>
    </location>
</feature>
<feature type="transmembrane region" description="Helical" evidence="8">
    <location>
        <begin position="695"/>
        <end position="717"/>
    </location>
</feature>
<feature type="transmembrane region" description="Helical" evidence="8">
    <location>
        <begin position="668"/>
        <end position="689"/>
    </location>
</feature>
<dbReference type="InterPro" id="IPR000731">
    <property type="entry name" value="SSD"/>
</dbReference>
<gene>
    <name evidence="10" type="ORF">GCM10023329_45910</name>
</gene>
<dbReference type="InterPro" id="IPR050545">
    <property type="entry name" value="Mycobact_MmpL"/>
</dbReference>
<feature type="transmembrane region" description="Helical" evidence="8">
    <location>
        <begin position="398"/>
        <end position="420"/>
    </location>
</feature>
<dbReference type="Pfam" id="PF03176">
    <property type="entry name" value="MMPL"/>
    <property type="match status" value="2"/>
</dbReference>
<feature type="transmembrane region" description="Helical" evidence="8">
    <location>
        <begin position="208"/>
        <end position="229"/>
    </location>
</feature>
<keyword evidence="5 8" id="KW-1133">Transmembrane helix</keyword>
<evidence type="ECO:0000259" key="9">
    <source>
        <dbReference type="PROSITE" id="PS50156"/>
    </source>
</evidence>
<feature type="compositionally biased region" description="Pro residues" evidence="7">
    <location>
        <begin position="124"/>
        <end position="135"/>
    </location>
</feature>
<feature type="transmembrane region" description="Helical" evidence="8">
    <location>
        <begin position="587"/>
        <end position="608"/>
    </location>
</feature>
<feature type="transmembrane region" description="Helical" evidence="8">
    <location>
        <begin position="335"/>
        <end position="359"/>
    </location>
</feature>
<feature type="transmembrane region" description="Helical" evidence="8">
    <location>
        <begin position="559"/>
        <end position="580"/>
    </location>
</feature>
<evidence type="ECO:0000256" key="5">
    <source>
        <dbReference type="ARBA" id="ARBA00022989"/>
    </source>
</evidence>
<feature type="transmembrane region" description="Helical" evidence="8">
    <location>
        <begin position="628"/>
        <end position="648"/>
    </location>
</feature>
<keyword evidence="4 8" id="KW-0812">Transmembrane</keyword>
<comment type="similarity">
    <text evidence="2">Belongs to the resistance-nodulation-cell division (RND) (TC 2.A.6) family. MmpL subfamily.</text>
</comment>
<dbReference type="PANTHER" id="PTHR33406">
    <property type="entry name" value="MEMBRANE PROTEIN MJ1562-RELATED"/>
    <property type="match status" value="1"/>
</dbReference>